<evidence type="ECO:0000313" key="2">
    <source>
        <dbReference type="EMBL" id="MCA6078201.1"/>
    </source>
</evidence>
<proteinExistence type="predicted"/>
<keyword evidence="1" id="KW-0472">Membrane</keyword>
<name>A0A9X1HUK2_9BACT</name>
<keyword evidence="1" id="KW-0812">Transmembrane</keyword>
<accession>A0A9X1HUK2</accession>
<dbReference type="EMBL" id="JAIXNE010000005">
    <property type="protein sequence ID" value="MCA6078201.1"/>
    <property type="molecule type" value="Genomic_DNA"/>
</dbReference>
<feature type="transmembrane region" description="Helical" evidence="1">
    <location>
        <begin position="29"/>
        <end position="52"/>
    </location>
</feature>
<sequence>MEEIIVSLIAGGLGGNIAGSLMKNKSLGILGNSIAGIIGGGLGGQILGMLGLGGDSMLATIGASTVGGGIVMLIVGFIKGAMSKKA</sequence>
<comment type="caution">
    <text evidence="2">The sequence shown here is derived from an EMBL/GenBank/DDBJ whole genome shotgun (WGS) entry which is preliminary data.</text>
</comment>
<dbReference type="AlphaFoldDB" id="A0A9X1HUK2"/>
<gene>
    <name evidence="2" type="ORF">LDX50_25235</name>
</gene>
<dbReference type="RefSeq" id="WP_225699056.1">
    <property type="nucleotide sequence ID" value="NZ_JAIXNE010000005.1"/>
</dbReference>
<evidence type="ECO:0000313" key="3">
    <source>
        <dbReference type="Proteomes" id="UP001139409"/>
    </source>
</evidence>
<keyword evidence="1" id="KW-1133">Transmembrane helix</keyword>
<dbReference type="Proteomes" id="UP001139409">
    <property type="component" value="Unassembled WGS sequence"/>
</dbReference>
<reference evidence="2" key="1">
    <citation type="submission" date="2021-09" db="EMBL/GenBank/DDBJ databases">
        <title>Fulvivirga sp. isolated from coastal sediment.</title>
        <authorList>
            <person name="Yu H."/>
        </authorList>
    </citation>
    <scope>NUCLEOTIDE SEQUENCE</scope>
    <source>
        <strain evidence="2">1062</strain>
    </source>
</reference>
<keyword evidence="3" id="KW-1185">Reference proteome</keyword>
<feature type="transmembrane region" description="Helical" evidence="1">
    <location>
        <begin position="58"/>
        <end position="78"/>
    </location>
</feature>
<evidence type="ECO:0000256" key="1">
    <source>
        <dbReference type="SAM" id="Phobius"/>
    </source>
</evidence>
<organism evidence="2 3">
    <name type="scientific">Fulvivirga sedimenti</name>
    <dbReference type="NCBI Taxonomy" id="2879465"/>
    <lineage>
        <taxon>Bacteria</taxon>
        <taxon>Pseudomonadati</taxon>
        <taxon>Bacteroidota</taxon>
        <taxon>Cytophagia</taxon>
        <taxon>Cytophagales</taxon>
        <taxon>Fulvivirgaceae</taxon>
        <taxon>Fulvivirga</taxon>
    </lineage>
</organism>
<protein>
    <submittedName>
        <fullName evidence="2">GlsB/YeaQ/YmgE family stress response membrane protein</fullName>
    </submittedName>
</protein>